<protein>
    <submittedName>
        <fullName evidence="1">Uncharacterized protein</fullName>
    </submittedName>
</protein>
<comment type="caution">
    <text evidence="1">The sequence shown here is derived from an EMBL/GenBank/DDBJ whole genome shotgun (WGS) entry which is preliminary data.</text>
</comment>
<evidence type="ECO:0000313" key="2">
    <source>
        <dbReference type="Proteomes" id="UP000757232"/>
    </source>
</evidence>
<proteinExistence type="predicted"/>
<name>A0A9Q5I2A5_SANBA</name>
<sequence length="368" mass="41854">MDYQALRDRFYNSALKYSSLLSEHYGPSSSYDLRRTSKSVDQLPRATLPLELVQYIVALAFSERDLSYLRKASEDRGVESLLTFEYLAHDALLASTTFKVRSCCPYDGNPKWESFDDPQLQIPGGRLRVELLGTITVHNECGPVLPHLRYFAFELRSTSKRGSQLGLAGQSSGIYETRYCKLRSALIPGPFVEEFISSSYLRNISRLTIELARKEQTINEWPSPDEVLKMLPELTNLVSLTIGSIYPSFSGTELGTTTDLMSYDTDRLYHSYSNGLHPELPPLRQLRIDIEWDIALPFISKLASYDLKELAIFDFFFLHLKGDKTSCNKLSGLFPNLKALRFPTVNFLSEPVTTPLMLPFYNRTFGES</sequence>
<reference evidence="1" key="1">
    <citation type="submission" date="2016-06" db="EMBL/GenBank/DDBJ databases">
        <title>Draft Genome sequence of the fungus Inonotus baumii.</title>
        <authorList>
            <person name="Zhu H."/>
            <person name="Lin W."/>
        </authorList>
    </citation>
    <scope>NUCLEOTIDE SEQUENCE</scope>
    <source>
        <strain evidence="1">821</strain>
    </source>
</reference>
<keyword evidence="2" id="KW-1185">Reference proteome</keyword>
<dbReference type="Proteomes" id="UP000757232">
    <property type="component" value="Unassembled WGS sequence"/>
</dbReference>
<dbReference type="EMBL" id="LNZH02000135">
    <property type="protein sequence ID" value="OCB90339.1"/>
    <property type="molecule type" value="Genomic_DNA"/>
</dbReference>
<dbReference type="AlphaFoldDB" id="A0A9Q5I2A5"/>
<organism evidence="1 2">
    <name type="scientific">Sanghuangporus baumii</name>
    <name type="common">Phellinus baumii</name>
    <dbReference type="NCBI Taxonomy" id="108892"/>
    <lineage>
        <taxon>Eukaryota</taxon>
        <taxon>Fungi</taxon>
        <taxon>Dikarya</taxon>
        <taxon>Basidiomycota</taxon>
        <taxon>Agaricomycotina</taxon>
        <taxon>Agaricomycetes</taxon>
        <taxon>Hymenochaetales</taxon>
        <taxon>Hymenochaetaceae</taxon>
        <taxon>Sanghuangporus</taxon>
    </lineage>
</organism>
<accession>A0A9Q5I2A5</accession>
<evidence type="ECO:0000313" key="1">
    <source>
        <dbReference type="EMBL" id="OCB90339.1"/>
    </source>
</evidence>
<gene>
    <name evidence="1" type="ORF">A7U60_g2438</name>
</gene>